<dbReference type="GO" id="GO:0032259">
    <property type="term" value="P:methylation"/>
    <property type="evidence" value="ECO:0007669"/>
    <property type="project" value="UniProtKB-KW"/>
</dbReference>
<dbReference type="Pfam" id="PF01555">
    <property type="entry name" value="N6_N4_Mtase"/>
    <property type="match status" value="1"/>
</dbReference>
<dbReference type="InterPro" id="IPR002295">
    <property type="entry name" value="N4/N6-MTase_EcoPI_Mod-like"/>
</dbReference>
<dbReference type="SMART" id="SM00470">
    <property type="entry name" value="ParB"/>
    <property type="match status" value="1"/>
</dbReference>
<dbReference type="PIRSF" id="PIRSF036758">
    <property type="entry name" value="Aden_M_ParB"/>
    <property type="match status" value="1"/>
</dbReference>
<dbReference type="InterPro" id="IPR003115">
    <property type="entry name" value="ParB_N"/>
</dbReference>
<dbReference type="Pfam" id="PF02195">
    <property type="entry name" value="ParB_N"/>
    <property type="match status" value="1"/>
</dbReference>
<dbReference type="Gene3D" id="3.90.1530.10">
    <property type="entry name" value="Conserved hypothetical protein from pyrococcus furiosus pfu- 392566-001, ParB domain"/>
    <property type="match status" value="1"/>
</dbReference>
<sequence>MIRKEIENLSINIDEVHTHPANVRQGDVGAISESLKAHGQYRPIVYQQSTHRILAGNHTYKAAKALGWTHIAATPVICDDEQALRILLADNKANDLATYDEPELIELLKQLADTSDGLLGTLFDEDELDSLIEDNSHFELPSEVDDVPDKAPSITNAGDVWLLGKHKVMCGDSTNGEQVKALMDGLEADLVWTDPPYGVAYVGKTKDALTIENDDMDIDALQEFLTKAFKAGYEVTKKGGCWYVAAPSGNIFQAFSIPLSILGIWRHTLVWVKDSLVMGRADYHYRHESIFYGWKEGAAHQAPPDRKQDTVWEIPRPHRSAEHPTMKPVELIAKAIKNSTNQNQIVLDLFGGSGSTLIAAEETNRIGYLMELDPRYVDVICARYQKHTGQQPVLAATGEAHDFTPDAD</sequence>
<dbReference type="SUPFAM" id="SSF110849">
    <property type="entry name" value="ParB/Sulfiredoxin"/>
    <property type="match status" value="1"/>
</dbReference>
<reference evidence="6" key="1">
    <citation type="submission" date="2020-04" db="EMBL/GenBank/DDBJ databases">
        <authorList>
            <person name="Chiriac C."/>
            <person name="Salcher M."/>
            <person name="Ghai R."/>
            <person name="Kavagutti S V."/>
        </authorList>
    </citation>
    <scope>NUCLEOTIDE SEQUENCE</scope>
</reference>
<evidence type="ECO:0000256" key="2">
    <source>
        <dbReference type="ARBA" id="ARBA00022603"/>
    </source>
</evidence>
<dbReference type="EMBL" id="LR796664">
    <property type="protein sequence ID" value="CAB4157280.1"/>
    <property type="molecule type" value="Genomic_DNA"/>
</dbReference>
<dbReference type="InterPro" id="IPR029063">
    <property type="entry name" value="SAM-dependent_MTases_sf"/>
</dbReference>
<evidence type="ECO:0000259" key="5">
    <source>
        <dbReference type="SMART" id="SM00470"/>
    </source>
</evidence>
<dbReference type="Gene3D" id="3.40.50.150">
    <property type="entry name" value="Vaccinia Virus protein VP39"/>
    <property type="match status" value="1"/>
</dbReference>
<proteinExistence type="inferred from homology"/>
<protein>
    <submittedName>
        <fullName evidence="6">COG0863 DNA modification methylase</fullName>
    </submittedName>
</protein>
<evidence type="ECO:0000256" key="3">
    <source>
        <dbReference type="ARBA" id="ARBA00022679"/>
    </source>
</evidence>
<keyword evidence="2 6" id="KW-0489">Methyltransferase</keyword>
<dbReference type="PROSITE" id="PS00092">
    <property type="entry name" value="N6_MTASE"/>
    <property type="match status" value="1"/>
</dbReference>
<dbReference type="PRINTS" id="PR00506">
    <property type="entry name" value="D21N6MTFRASE"/>
</dbReference>
<dbReference type="InterPro" id="IPR002052">
    <property type="entry name" value="DNA_methylase_N6_adenine_CS"/>
</dbReference>
<feature type="domain" description="ParB-like N-terminal" evidence="5">
    <location>
        <begin position="9"/>
        <end position="92"/>
    </location>
</feature>
<dbReference type="GO" id="GO:0003677">
    <property type="term" value="F:DNA binding"/>
    <property type="evidence" value="ECO:0007669"/>
    <property type="project" value="InterPro"/>
</dbReference>
<evidence type="ECO:0000256" key="1">
    <source>
        <dbReference type="ARBA" id="ARBA00006594"/>
    </source>
</evidence>
<dbReference type="GO" id="GO:0008170">
    <property type="term" value="F:N-methyltransferase activity"/>
    <property type="evidence" value="ECO:0007669"/>
    <property type="project" value="InterPro"/>
</dbReference>
<dbReference type="InterPro" id="IPR002941">
    <property type="entry name" value="DNA_methylase_N4/N6"/>
</dbReference>
<keyword evidence="3" id="KW-0808">Transferase</keyword>
<evidence type="ECO:0000313" key="6">
    <source>
        <dbReference type="EMBL" id="CAB4157280.1"/>
    </source>
</evidence>
<dbReference type="InterPro" id="IPR036086">
    <property type="entry name" value="ParB/Sulfiredoxin_sf"/>
</dbReference>
<comment type="similarity">
    <text evidence="1">Belongs to the N(4)/N(6)-methyltransferase family.</text>
</comment>
<dbReference type="SUPFAM" id="SSF53335">
    <property type="entry name" value="S-adenosyl-L-methionine-dependent methyltransferases"/>
    <property type="match status" value="1"/>
</dbReference>
<organism evidence="6">
    <name type="scientific">uncultured Caudovirales phage</name>
    <dbReference type="NCBI Taxonomy" id="2100421"/>
    <lineage>
        <taxon>Viruses</taxon>
        <taxon>Duplodnaviria</taxon>
        <taxon>Heunggongvirae</taxon>
        <taxon>Uroviricota</taxon>
        <taxon>Caudoviricetes</taxon>
        <taxon>Peduoviridae</taxon>
        <taxon>Maltschvirus</taxon>
        <taxon>Maltschvirus maltsch</taxon>
    </lineage>
</organism>
<keyword evidence="4" id="KW-0949">S-adenosyl-L-methionine</keyword>
<gene>
    <name evidence="6" type="ORF">UFOVP689_12</name>
</gene>
<dbReference type="InterPro" id="IPR015840">
    <property type="entry name" value="DNA_MeTrfase_ParB"/>
</dbReference>
<evidence type="ECO:0000256" key="4">
    <source>
        <dbReference type="ARBA" id="ARBA00022691"/>
    </source>
</evidence>
<accession>A0A6J5NC25</accession>
<name>A0A6J5NC25_9CAUD</name>